<evidence type="ECO:0000313" key="3">
    <source>
        <dbReference type="Proteomes" id="UP001187343"/>
    </source>
</evidence>
<dbReference type="EMBL" id="JAUYZG010000008">
    <property type="protein sequence ID" value="KAK2901225.1"/>
    <property type="molecule type" value="Genomic_DNA"/>
</dbReference>
<name>A0AA88Q6F8_9TELE</name>
<organism evidence="2 3">
    <name type="scientific">Cirrhinus molitorella</name>
    <name type="common">mud carp</name>
    <dbReference type="NCBI Taxonomy" id="172907"/>
    <lineage>
        <taxon>Eukaryota</taxon>
        <taxon>Metazoa</taxon>
        <taxon>Chordata</taxon>
        <taxon>Craniata</taxon>
        <taxon>Vertebrata</taxon>
        <taxon>Euteleostomi</taxon>
        <taxon>Actinopterygii</taxon>
        <taxon>Neopterygii</taxon>
        <taxon>Teleostei</taxon>
        <taxon>Ostariophysi</taxon>
        <taxon>Cypriniformes</taxon>
        <taxon>Cyprinidae</taxon>
        <taxon>Labeoninae</taxon>
        <taxon>Labeonini</taxon>
        <taxon>Cirrhinus</taxon>
    </lineage>
</organism>
<evidence type="ECO:0000256" key="1">
    <source>
        <dbReference type="SAM" id="MobiDB-lite"/>
    </source>
</evidence>
<gene>
    <name evidence="2" type="ORF">Q8A67_009340</name>
</gene>
<dbReference type="Proteomes" id="UP001187343">
    <property type="component" value="Unassembled WGS sequence"/>
</dbReference>
<accession>A0AA88Q6F8</accession>
<reference evidence="2" key="1">
    <citation type="submission" date="2023-08" db="EMBL/GenBank/DDBJ databases">
        <title>Chromosome-level Genome Assembly of mud carp (Cirrhinus molitorella).</title>
        <authorList>
            <person name="Liu H."/>
        </authorList>
    </citation>
    <scope>NUCLEOTIDE SEQUENCE</scope>
    <source>
        <strain evidence="2">Prfri</strain>
        <tissue evidence="2">Muscle</tissue>
    </source>
</reference>
<keyword evidence="3" id="KW-1185">Reference proteome</keyword>
<sequence>MTKRMSSSRLQKFPSSGRRHHSWGKNDRGEISNGIDSGRFITTTHVIGVMLLSHTSSGAAGASNTQAAACILRCTSVKAGRQLPSGLD</sequence>
<evidence type="ECO:0000313" key="2">
    <source>
        <dbReference type="EMBL" id="KAK2901225.1"/>
    </source>
</evidence>
<protein>
    <submittedName>
        <fullName evidence="2">Uncharacterized protein</fullName>
    </submittedName>
</protein>
<proteinExistence type="predicted"/>
<feature type="compositionally biased region" description="Polar residues" evidence="1">
    <location>
        <begin position="1"/>
        <end position="14"/>
    </location>
</feature>
<dbReference type="AlphaFoldDB" id="A0AA88Q6F8"/>
<feature type="region of interest" description="Disordered" evidence="1">
    <location>
        <begin position="1"/>
        <end position="36"/>
    </location>
</feature>
<comment type="caution">
    <text evidence="2">The sequence shown here is derived from an EMBL/GenBank/DDBJ whole genome shotgun (WGS) entry which is preliminary data.</text>
</comment>